<organism evidence="1 2">
    <name type="scientific">Papaver nudicaule</name>
    <name type="common">Iceland poppy</name>
    <dbReference type="NCBI Taxonomy" id="74823"/>
    <lineage>
        <taxon>Eukaryota</taxon>
        <taxon>Viridiplantae</taxon>
        <taxon>Streptophyta</taxon>
        <taxon>Embryophyta</taxon>
        <taxon>Tracheophyta</taxon>
        <taxon>Spermatophyta</taxon>
        <taxon>Magnoliopsida</taxon>
        <taxon>Ranunculales</taxon>
        <taxon>Papaveraceae</taxon>
        <taxon>Papaveroideae</taxon>
        <taxon>Papaver</taxon>
    </lineage>
</organism>
<accession>A0AA41VAG8</accession>
<name>A0AA41VAG8_PAPNU</name>
<proteinExistence type="predicted"/>
<sequence length="94" mass="10941">MDGRDNISLWDLNVSLDNIMDEDDSHGLSNSDNEEIEDEMLVEDVVDNSSDMAANYIPTEGMTFESDNDLYRFYNYYARRTGFSIRKGHFKKIK</sequence>
<keyword evidence="2" id="KW-1185">Reference proteome</keyword>
<protein>
    <recommendedName>
        <fullName evidence="3">Protein FAR1-RELATED SEQUENCE</fullName>
    </recommendedName>
</protein>
<evidence type="ECO:0008006" key="3">
    <source>
        <dbReference type="Google" id="ProtNLM"/>
    </source>
</evidence>
<evidence type="ECO:0000313" key="2">
    <source>
        <dbReference type="Proteomes" id="UP001177140"/>
    </source>
</evidence>
<comment type="caution">
    <text evidence="1">The sequence shown here is derived from an EMBL/GenBank/DDBJ whole genome shotgun (WGS) entry which is preliminary data.</text>
</comment>
<dbReference type="EMBL" id="JAJJMA010106722">
    <property type="protein sequence ID" value="MCL7030918.1"/>
    <property type="molecule type" value="Genomic_DNA"/>
</dbReference>
<evidence type="ECO:0000313" key="1">
    <source>
        <dbReference type="EMBL" id="MCL7030918.1"/>
    </source>
</evidence>
<dbReference type="Proteomes" id="UP001177140">
    <property type="component" value="Unassembled WGS sequence"/>
</dbReference>
<dbReference type="AlphaFoldDB" id="A0AA41VAG8"/>
<gene>
    <name evidence="1" type="ORF">MKW94_000857</name>
</gene>
<reference evidence="1" key="1">
    <citation type="submission" date="2022-03" db="EMBL/GenBank/DDBJ databases">
        <title>A functionally conserved STORR gene fusion in Papaver species that diverged 16.8 million years ago.</title>
        <authorList>
            <person name="Catania T."/>
        </authorList>
    </citation>
    <scope>NUCLEOTIDE SEQUENCE</scope>
    <source>
        <strain evidence="1">S-191538</strain>
    </source>
</reference>
<dbReference type="PANTHER" id="PTHR46328">
    <property type="entry name" value="FAR-RED IMPAIRED RESPONSIVE (FAR1) FAMILY PROTEIN-RELATED"/>
    <property type="match status" value="1"/>
</dbReference>